<dbReference type="GO" id="GO:0000270">
    <property type="term" value="P:peptidoglycan metabolic process"/>
    <property type="evidence" value="ECO:0007669"/>
    <property type="project" value="TreeGrafter"/>
</dbReference>
<dbReference type="SUPFAM" id="SSF56601">
    <property type="entry name" value="beta-lactamase/transpeptidase-like"/>
    <property type="match status" value="1"/>
</dbReference>
<evidence type="ECO:0000256" key="2">
    <source>
        <dbReference type="ARBA" id="ARBA00022801"/>
    </source>
</evidence>
<gene>
    <name evidence="3" type="ORF">SAMN05660313_00110</name>
</gene>
<dbReference type="PANTHER" id="PTHR30023">
    <property type="entry name" value="D-ALANYL-D-ALANINE CARBOXYPEPTIDASE"/>
    <property type="match status" value="1"/>
</dbReference>
<dbReference type="GO" id="GO:0004185">
    <property type="term" value="F:serine-type carboxypeptidase activity"/>
    <property type="evidence" value="ECO:0007669"/>
    <property type="project" value="InterPro"/>
</dbReference>
<dbReference type="STRING" id="76595.SAMN05660313_00110"/>
<dbReference type="PROSITE" id="PS51257">
    <property type="entry name" value="PROKAR_LIPOPROTEIN"/>
    <property type="match status" value="1"/>
</dbReference>
<name>A0A1K1LVE6_9FLAO</name>
<evidence type="ECO:0000313" key="3">
    <source>
        <dbReference type="EMBL" id="SFW14881.1"/>
    </source>
</evidence>
<dbReference type="PRINTS" id="PR00922">
    <property type="entry name" value="DADACBPTASE3"/>
</dbReference>
<evidence type="ECO:0000313" key="4">
    <source>
        <dbReference type="Proteomes" id="UP000183257"/>
    </source>
</evidence>
<keyword evidence="4" id="KW-1185">Reference proteome</keyword>
<dbReference type="OrthoDB" id="9802627at2"/>
<proteinExistence type="inferred from homology"/>
<dbReference type="Pfam" id="PF02113">
    <property type="entry name" value="Peptidase_S13"/>
    <property type="match status" value="1"/>
</dbReference>
<dbReference type="Proteomes" id="UP000183257">
    <property type="component" value="Unassembled WGS sequence"/>
</dbReference>
<reference evidence="4" key="1">
    <citation type="submission" date="2016-11" db="EMBL/GenBank/DDBJ databases">
        <authorList>
            <person name="Varghese N."/>
            <person name="Submissions S."/>
        </authorList>
    </citation>
    <scope>NUCLEOTIDE SEQUENCE [LARGE SCALE GENOMIC DNA]</scope>
    <source>
        <strain evidence="4">DSM 24786</strain>
    </source>
</reference>
<protein>
    <submittedName>
        <fullName evidence="3">D-alanyl-D-alanine carboxypeptidase / D-alanyl-D-alanine-endopeptidase (Penicillin-binding protein 4)</fullName>
    </submittedName>
</protein>
<dbReference type="Gene3D" id="3.40.710.10">
    <property type="entry name" value="DD-peptidase/beta-lactamase superfamily"/>
    <property type="match status" value="2"/>
</dbReference>
<keyword evidence="3" id="KW-0645">Protease</keyword>
<keyword evidence="3" id="KW-0121">Carboxypeptidase</keyword>
<organism evidence="3 4">
    <name type="scientific">Cellulophaga fucicola</name>
    <dbReference type="NCBI Taxonomy" id="76595"/>
    <lineage>
        <taxon>Bacteria</taxon>
        <taxon>Pseudomonadati</taxon>
        <taxon>Bacteroidota</taxon>
        <taxon>Flavobacteriia</taxon>
        <taxon>Flavobacteriales</taxon>
        <taxon>Flavobacteriaceae</taxon>
        <taxon>Cellulophaga</taxon>
    </lineage>
</organism>
<sequence length="439" mass="50026">MILKNNYVKSYKARFYKTYRLTLNIIIISMLASCATSKSKITKVATNKLETSLFKNHFVGLKVYDPVRKKTIFEKNSTKYFTPASNAKIFTLYTTLKLLPEYSPLLKYAVEDNTTYIQGTGNPTILHPYFKDDTAIDFLNKQKNIALYLNNFTSDKFGGGWAWEDFDTYFSPERGGLPLYGNVLSAYKKGEIKIYPNYFKDSISRKPHTFKRELVKNIFYISPNLKDTIEVPYKTSSKLTKELLEAETSNKITLTKSFPSVKKTTLYGIATDSIAKRMMYTSDNFLAEQLLIMASSTLSDTLNTNKAIKYILKTDLGDLAQQPRWVDGSGLSRYNLFTPASFVHVLDKMYTEVPRGRLLSIFPVGGVSGTLKNWYKGNPTPYIYAKSGSLGNNYSLSGYLITKSGKTLIFSFMNNHFKQKTSDVKKEMEAVLELIRDNY</sequence>
<comment type="similarity">
    <text evidence="1">Belongs to the peptidase S13 family.</text>
</comment>
<dbReference type="AlphaFoldDB" id="A0A1K1LVE6"/>
<dbReference type="GO" id="GO:0006508">
    <property type="term" value="P:proteolysis"/>
    <property type="evidence" value="ECO:0007669"/>
    <property type="project" value="InterPro"/>
</dbReference>
<accession>A0A1K1LVE6</accession>
<keyword evidence="2" id="KW-0378">Hydrolase</keyword>
<dbReference type="InterPro" id="IPR000667">
    <property type="entry name" value="Peptidase_S13"/>
</dbReference>
<dbReference type="EMBL" id="FPIY01000001">
    <property type="protein sequence ID" value="SFW14881.1"/>
    <property type="molecule type" value="Genomic_DNA"/>
</dbReference>
<dbReference type="PANTHER" id="PTHR30023:SF0">
    <property type="entry name" value="PENICILLIN-SENSITIVE CARBOXYPEPTIDASE A"/>
    <property type="match status" value="1"/>
</dbReference>
<dbReference type="InterPro" id="IPR012338">
    <property type="entry name" value="Beta-lactam/transpept-like"/>
</dbReference>
<evidence type="ECO:0000256" key="1">
    <source>
        <dbReference type="ARBA" id="ARBA00006096"/>
    </source>
</evidence>